<dbReference type="OrthoDB" id="5290976at2"/>
<proteinExistence type="inferred from homology"/>
<comment type="similarity">
    <text evidence="2">Belongs to the MipA/OmpV family.</text>
</comment>
<keyword evidence="3 6" id="KW-0732">Signal</keyword>
<gene>
    <name evidence="7" type="ORF">C0068_13225</name>
</gene>
<dbReference type="InterPro" id="IPR010583">
    <property type="entry name" value="MipA"/>
</dbReference>
<evidence type="ECO:0000256" key="2">
    <source>
        <dbReference type="ARBA" id="ARBA00005722"/>
    </source>
</evidence>
<dbReference type="Pfam" id="PF06629">
    <property type="entry name" value="MipA"/>
    <property type="match status" value="1"/>
</dbReference>
<accession>A0A2S4HDA9</accession>
<evidence type="ECO:0000256" key="6">
    <source>
        <dbReference type="SAM" id="SignalP"/>
    </source>
</evidence>
<protein>
    <submittedName>
        <fullName evidence="7">MipA/OmpV family protein</fullName>
    </submittedName>
</protein>
<evidence type="ECO:0000256" key="1">
    <source>
        <dbReference type="ARBA" id="ARBA00004442"/>
    </source>
</evidence>
<dbReference type="AlphaFoldDB" id="A0A2S4HDA9"/>
<dbReference type="GO" id="GO:0009279">
    <property type="term" value="C:cell outer membrane"/>
    <property type="evidence" value="ECO:0007669"/>
    <property type="project" value="UniProtKB-SubCell"/>
</dbReference>
<evidence type="ECO:0000256" key="3">
    <source>
        <dbReference type="ARBA" id="ARBA00022729"/>
    </source>
</evidence>
<evidence type="ECO:0000256" key="4">
    <source>
        <dbReference type="ARBA" id="ARBA00023136"/>
    </source>
</evidence>
<evidence type="ECO:0000313" key="8">
    <source>
        <dbReference type="Proteomes" id="UP000237222"/>
    </source>
</evidence>
<sequence>MSLVLRILVLLALSTGVYASDEQRLPKWELGVGLSAFSLPDYPSADQDQTYVLPFPYIIYRGERLKAGRDGLRGLLFESGRWDLDISAGGSLPVNSEDNRAREGMDDLNVSLELGPSLRFKFVDTPDQKIQLRLNLRALLAADDFPSLDYEGWLFNPELRWRQHYGERYVLGSSLQLRYGSRDYHNYFYGVAPRFATASRPSYQAERGYNSAGVSAYAAARLDRNWRITASVSYYDLHDAAFNDSPLFRKNSGAYIGFSISRILWRSKTTVGPARIDDVAL</sequence>
<dbReference type="PANTHER" id="PTHR38776:SF1">
    <property type="entry name" value="MLTA-INTERACTING PROTEIN-RELATED"/>
    <property type="match status" value="1"/>
</dbReference>
<evidence type="ECO:0000313" key="7">
    <source>
        <dbReference type="EMBL" id="POP51965.1"/>
    </source>
</evidence>
<dbReference type="PANTHER" id="PTHR38776">
    <property type="entry name" value="MLTA-INTERACTING PROTEIN-RELATED"/>
    <property type="match status" value="1"/>
</dbReference>
<organism evidence="7 8">
    <name type="scientific">Zhongshania marina</name>
    <dbReference type="NCBI Taxonomy" id="2304603"/>
    <lineage>
        <taxon>Bacteria</taxon>
        <taxon>Pseudomonadati</taxon>
        <taxon>Pseudomonadota</taxon>
        <taxon>Gammaproteobacteria</taxon>
        <taxon>Cellvibrionales</taxon>
        <taxon>Spongiibacteraceae</taxon>
        <taxon>Zhongshania</taxon>
    </lineage>
</organism>
<reference evidence="7" key="1">
    <citation type="submission" date="2018-01" db="EMBL/GenBank/DDBJ databases">
        <authorList>
            <person name="Yu X.-D."/>
        </authorList>
    </citation>
    <scope>NUCLEOTIDE SEQUENCE</scope>
    <source>
        <strain evidence="7">ZX-21</strain>
    </source>
</reference>
<dbReference type="Proteomes" id="UP000237222">
    <property type="component" value="Unassembled WGS sequence"/>
</dbReference>
<feature type="chain" id="PRO_5015453316" evidence="6">
    <location>
        <begin position="20"/>
        <end position="281"/>
    </location>
</feature>
<keyword evidence="5" id="KW-0998">Cell outer membrane</keyword>
<dbReference type="RefSeq" id="WP_103684948.1">
    <property type="nucleotide sequence ID" value="NZ_PQGG01000031.1"/>
</dbReference>
<comment type="caution">
    <text evidence="7">The sequence shown here is derived from an EMBL/GenBank/DDBJ whole genome shotgun (WGS) entry which is preliminary data.</text>
</comment>
<name>A0A2S4HDA9_9GAMM</name>
<dbReference type="EMBL" id="PQGG01000031">
    <property type="protein sequence ID" value="POP51965.1"/>
    <property type="molecule type" value="Genomic_DNA"/>
</dbReference>
<evidence type="ECO:0000256" key="5">
    <source>
        <dbReference type="ARBA" id="ARBA00023237"/>
    </source>
</evidence>
<comment type="subcellular location">
    <subcellularLocation>
        <location evidence="1">Cell outer membrane</location>
    </subcellularLocation>
</comment>
<keyword evidence="4" id="KW-0472">Membrane</keyword>
<feature type="signal peptide" evidence="6">
    <location>
        <begin position="1"/>
        <end position="19"/>
    </location>
</feature>